<feature type="transmembrane region" description="Helical" evidence="6">
    <location>
        <begin position="270"/>
        <end position="298"/>
    </location>
</feature>
<evidence type="ECO:0000256" key="2">
    <source>
        <dbReference type="ARBA" id="ARBA00022448"/>
    </source>
</evidence>
<keyword evidence="3 6" id="KW-0812">Transmembrane</keyword>
<dbReference type="PANTHER" id="PTHR42865:SF8">
    <property type="entry name" value="SERINE_THREONINE TRANSPORTER SSTT"/>
    <property type="match status" value="1"/>
</dbReference>
<keyword evidence="4 6" id="KW-1133">Transmembrane helix</keyword>
<dbReference type="PANTHER" id="PTHR42865">
    <property type="entry name" value="PROTON/GLUTAMATE-ASPARTATE SYMPORTER"/>
    <property type="match status" value="1"/>
</dbReference>
<feature type="transmembrane region" description="Helical" evidence="6">
    <location>
        <begin position="310"/>
        <end position="339"/>
    </location>
</feature>
<protein>
    <submittedName>
        <fullName evidence="7">Na+/H+-dicarboxylate symporter</fullName>
    </submittedName>
</protein>
<dbReference type="Pfam" id="PF00375">
    <property type="entry name" value="SDF"/>
    <property type="match status" value="1"/>
</dbReference>
<feature type="transmembrane region" description="Helical" evidence="6">
    <location>
        <begin position="72"/>
        <end position="92"/>
    </location>
</feature>
<keyword evidence="5 6" id="KW-0472">Membrane</keyword>
<reference evidence="7 8" key="1">
    <citation type="journal article" date="2014" name="Genome Announc.">
        <title>Draft Genome Sequences of Three Strains of Bacteroides pyogenes Isolated from a Cat and Swine.</title>
        <authorList>
            <person name="Sakamoto M."/>
            <person name="Oshima K."/>
            <person name="Suda W."/>
            <person name="Kitamura K."/>
            <person name="Iida T."/>
            <person name="Hattori M."/>
            <person name="Ohkuma M."/>
        </authorList>
    </citation>
    <scope>NUCLEOTIDE SEQUENCE [LARGE SCALE GENOMIC DNA]</scope>
    <source>
        <strain evidence="7 8">JCM 6292</strain>
    </source>
</reference>
<feature type="transmembrane region" description="Helical" evidence="6">
    <location>
        <begin position="128"/>
        <end position="146"/>
    </location>
</feature>
<comment type="caution">
    <text evidence="7">The sequence shown here is derived from an EMBL/GenBank/DDBJ whole genome shotgun (WGS) entry which is preliminary data.</text>
</comment>
<evidence type="ECO:0000256" key="3">
    <source>
        <dbReference type="ARBA" id="ARBA00022692"/>
    </source>
</evidence>
<evidence type="ECO:0000313" key="8">
    <source>
        <dbReference type="Proteomes" id="UP000018861"/>
    </source>
</evidence>
<evidence type="ECO:0000256" key="5">
    <source>
        <dbReference type="ARBA" id="ARBA00023136"/>
    </source>
</evidence>
<name>W4PA46_9BACE</name>
<keyword evidence="2" id="KW-0813">Transport</keyword>
<dbReference type="Proteomes" id="UP000018861">
    <property type="component" value="Unassembled WGS sequence"/>
</dbReference>
<evidence type="ECO:0000256" key="4">
    <source>
        <dbReference type="ARBA" id="ARBA00022989"/>
    </source>
</evidence>
<feature type="transmembrane region" description="Helical" evidence="6">
    <location>
        <begin position="167"/>
        <end position="187"/>
    </location>
</feature>
<dbReference type="PRINTS" id="PR00173">
    <property type="entry name" value="EDTRNSPORT"/>
</dbReference>
<dbReference type="EMBL" id="BAIQ01000031">
    <property type="protein sequence ID" value="GAE16263.1"/>
    <property type="molecule type" value="Genomic_DNA"/>
</dbReference>
<dbReference type="InterPro" id="IPR036458">
    <property type="entry name" value="Na:dicarbo_symporter_sf"/>
</dbReference>
<evidence type="ECO:0000256" key="1">
    <source>
        <dbReference type="ARBA" id="ARBA00004141"/>
    </source>
</evidence>
<dbReference type="GO" id="GO:0005295">
    <property type="term" value="F:neutral L-amino acid:sodium symporter activity"/>
    <property type="evidence" value="ECO:0007669"/>
    <property type="project" value="TreeGrafter"/>
</dbReference>
<dbReference type="FunFam" id="1.10.3860.10:FF:000007">
    <property type="entry name" value="Dicarboxylate/amino acid:cation symporter"/>
    <property type="match status" value="1"/>
</dbReference>
<dbReference type="GO" id="GO:0005886">
    <property type="term" value="C:plasma membrane"/>
    <property type="evidence" value="ECO:0007669"/>
    <property type="project" value="TreeGrafter"/>
</dbReference>
<organism evidence="7 8">
    <name type="scientific">Bacteroides pyogenes JCM 6292</name>
    <dbReference type="NCBI Taxonomy" id="1235809"/>
    <lineage>
        <taxon>Bacteria</taxon>
        <taxon>Pseudomonadati</taxon>
        <taxon>Bacteroidota</taxon>
        <taxon>Bacteroidia</taxon>
        <taxon>Bacteroidales</taxon>
        <taxon>Bacteroidaceae</taxon>
        <taxon>Bacteroides</taxon>
    </lineage>
</organism>
<dbReference type="InterPro" id="IPR001991">
    <property type="entry name" value="Na-dicarboxylate_symporter"/>
</dbReference>
<feature type="transmembrane region" description="Helical" evidence="6">
    <location>
        <begin position="193"/>
        <end position="226"/>
    </location>
</feature>
<comment type="subcellular location">
    <subcellularLocation>
        <location evidence="1">Membrane</location>
        <topology evidence="1">Multi-pass membrane protein</topology>
    </subcellularLocation>
</comment>
<evidence type="ECO:0000313" key="7">
    <source>
        <dbReference type="EMBL" id="GAE16263.1"/>
    </source>
</evidence>
<dbReference type="AlphaFoldDB" id="W4PA46"/>
<feature type="transmembrane region" description="Helical" evidence="6">
    <location>
        <begin position="12"/>
        <end position="35"/>
    </location>
</feature>
<evidence type="ECO:0000256" key="6">
    <source>
        <dbReference type="SAM" id="Phobius"/>
    </source>
</evidence>
<feature type="transmembrane region" description="Helical" evidence="6">
    <location>
        <begin position="47"/>
        <end position="65"/>
    </location>
</feature>
<sequence length="408" mass="43875">MRKLKIGLLPRIIIAIILGIAVGTIFPASLVRLFVTFNGIFSEYLNFSIPLIILGLVTVAIADIGKGAGKMLLFTALIAYGATLFSGFLSYFTGATIFPSLIQTDVPLEEVSEAQGVLPYFSVSIPPLMNVMTALIFAFTLGLGLASLNTEALKNVARDFQEIIIRMISAVILPLLPLYIFGIFLNMTHSGQVFSILMVFIKIIGVIFILHIFLLILQYVIASLFVHKNPFRLLCRMMPAYFTALGTQSSAATIPVTLEQTKKNGVSADIAGFVIPLCATIHLSGSTLKIVACALALMMMQGMPFNFPMFAGFIFMLGITMVAAPGVPGGAIMAALGILQSMLGFDESAQALMIALYIAMDSFGTACNVTGDGAIALIIDRVMGKKQFATVNNFSPEVLKKHSPKEFS</sequence>
<feature type="transmembrane region" description="Helical" evidence="6">
    <location>
        <begin position="238"/>
        <end position="258"/>
    </location>
</feature>
<gene>
    <name evidence="7" type="ORF">JCM6292_2665</name>
</gene>
<accession>W4PA46</accession>
<dbReference type="GO" id="GO:0032329">
    <property type="term" value="P:serine transport"/>
    <property type="evidence" value="ECO:0007669"/>
    <property type="project" value="TreeGrafter"/>
</dbReference>
<dbReference type="Gene3D" id="1.10.3860.10">
    <property type="entry name" value="Sodium:dicarboxylate symporter"/>
    <property type="match status" value="1"/>
</dbReference>
<dbReference type="SUPFAM" id="SSF118215">
    <property type="entry name" value="Proton glutamate symport protein"/>
    <property type="match status" value="1"/>
</dbReference>
<proteinExistence type="predicted"/>